<accession>A0ACC0K7K9</accession>
<name>A0ACC0K7K9_CHOFU</name>
<protein>
    <submittedName>
        <fullName evidence="1">Uncharacterized protein</fullName>
    </submittedName>
</protein>
<comment type="caution">
    <text evidence="1">The sequence shown here is derived from an EMBL/GenBank/DDBJ whole genome shotgun (WGS) entry which is preliminary data.</text>
</comment>
<dbReference type="EMBL" id="CM046107">
    <property type="protein sequence ID" value="KAI8432369.1"/>
    <property type="molecule type" value="Genomic_DNA"/>
</dbReference>
<organism evidence="1 2">
    <name type="scientific">Choristoneura fumiferana</name>
    <name type="common">Spruce budworm moth</name>
    <name type="synonym">Archips fumiferana</name>
    <dbReference type="NCBI Taxonomy" id="7141"/>
    <lineage>
        <taxon>Eukaryota</taxon>
        <taxon>Metazoa</taxon>
        <taxon>Ecdysozoa</taxon>
        <taxon>Arthropoda</taxon>
        <taxon>Hexapoda</taxon>
        <taxon>Insecta</taxon>
        <taxon>Pterygota</taxon>
        <taxon>Neoptera</taxon>
        <taxon>Endopterygota</taxon>
        <taxon>Lepidoptera</taxon>
        <taxon>Glossata</taxon>
        <taxon>Ditrysia</taxon>
        <taxon>Tortricoidea</taxon>
        <taxon>Tortricidae</taxon>
        <taxon>Tortricinae</taxon>
        <taxon>Choristoneura</taxon>
    </lineage>
</organism>
<evidence type="ECO:0000313" key="1">
    <source>
        <dbReference type="EMBL" id="KAI8432369.1"/>
    </source>
</evidence>
<gene>
    <name evidence="1" type="ORF">MSG28_004776</name>
</gene>
<evidence type="ECO:0000313" key="2">
    <source>
        <dbReference type="Proteomes" id="UP001064048"/>
    </source>
</evidence>
<dbReference type="Proteomes" id="UP001064048">
    <property type="component" value="Chromosome 7"/>
</dbReference>
<proteinExistence type="predicted"/>
<keyword evidence="2" id="KW-1185">Reference proteome</keyword>
<reference evidence="1 2" key="1">
    <citation type="journal article" date="2022" name="Genome Biol. Evol.">
        <title>The Spruce Budworm Genome: Reconstructing the Evolutionary History of Antifreeze Proteins.</title>
        <authorList>
            <person name="Beliveau C."/>
            <person name="Gagne P."/>
            <person name="Picq S."/>
            <person name="Vernygora O."/>
            <person name="Keeling C.I."/>
            <person name="Pinkney K."/>
            <person name="Doucet D."/>
            <person name="Wen F."/>
            <person name="Johnston J.S."/>
            <person name="Maaroufi H."/>
            <person name="Boyle B."/>
            <person name="Laroche J."/>
            <person name="Dewar K."/>
            <person name="Juretic N."/>
            <person name="Blackburn G."/>
            <person name="Nisole A."/>
            <person name="Brunet B."/>
            <person name="Brandao M."/>
            <person name="Lumley L."/>
            <person name="Duan J."/>
            <person name="Quan G."/>
            <person name="Lucarotti C.J."/>
            <person name="Roe A.D."/>
            <person name="Sperling F.A.H."/>
            <person name="Levesque R.C."/>
            <person name="Cusson M."/>
        </authorList>
    </citation>
    <scope>NUCLEOTIDE SEQUENCE [LARGE SCALE GENOMIC DNA]</scope>
    <source>
        <strain evidence="1">Glfc:IPQL:Cfum</strain>
    </source>
</reference>
<sequence length="114" mass="12930">MSLPGNRSRPFPAGGRRAPRASRPPVRQNLGDTALSVYEIDSHTMTRVIREFVERVPRDYVSAEQPHRRVLLRRLLPQNGAREHRVVAAAFLAQLHLTTLLYISSFPTRFVGDS</sequence>